<dbReference type="InterPro" id="IPR052338">
    <property type="entry name" value="Transposase_5"/>
</dbReference>
<dbReference type="Pfam" id="PF13358">
    <property type="entry name" value="DDE_3"/>
    <property type="match status" value="1"/>
</dbReference>
<evidence type="ECO:0000259" key="2">
    <source>
        <dbReference type="Pfam" id="PF01498"/>
    </source>
</evidence>
<dbReference type="Gene3D" id="3.30.420.10">
    <property type="entry name" value="Ribonuclease H-like superfamily/Ribonuclease H"/>
    <property type="match status" value="1"/>
</dbReference>
<dbReference type="InterPro" id="IPR002492">
    <property type="entry name" value="Transposase_Tc1-like"/>
</dbReference>
<name>A0A8X6WIW2_TRICX</name>
<evidence type="ECO:0000313" key="5">
    <source>
        <dbReference type="Proteomes" id="UP000887159"/>
    </source>
</evidence>
<dbReference type="GO" id="GO:0015074">
    <property type="term" value="P:DNA integration"/>
    <property type="evidence" value="ECO:0007669"/>
    <property type="project" value="InterPro"/>
</dbReference>
<dbReference type="Pfam" id="PF01498">
    <property type="entry name" value="HTH_Tnp_Tc3_2"/>
    <property type="match status" value="1"/>
</dbReference>
<dbReference type="AlphaFoldDB" id="A0A8X6WIW2"/>
<proteinExistence type="predicted"/>
<gene>
    <name evidence="4" type="primary">tc1a</name>
    <name evidence="4" type="ORF">TNCV_4842621</name>
</gene>
<dbReference type="Gene3D" id="1.10.10.60">
    <property type="entry name" value="Homeodomain-like"/>
    <property type="match status" value="1"/>
</dbReference>
<organism evidence="4 5">
    <name type="scientific">Trichonephila clavipes</name>
    <name type="common">Golden silk orbweaver</name>
    <name type="synonym">Nephila clavipes</name>
    <dbReference type="NCBI Taxonomy" id="2585209"/>
    <lineage>
        <taxon>Eukaryota</taxon>
        <taxon>Metazoa</taxon>
        <taxon>Ecdysozoa</taxon>
        <taxon>Arthropoda</taxon>
        <taxon>Chelicerata</taxon>
        <taxon>Arachnida</taxon>
        <taxon>Araneae</taxon>
        <taxon>Araneomorphae</taxon>
        <taxon>Entelegynae</taxon>
        <taxon>Araneoidea</taxon>
        <taxon>Nephilidae</taxon>
        <taxon>Trichonephila</taxon>
    </lineage>
</organism>
<evidence type="ECO:0000259" key="3">
    <source>
        <dbReference type="Pfam" id="PF13358"/>
    </source>
</evidence>
<protein>
    <submittedName>
        <fullName evidence="4">Transposable element Tc1 transposase</fullName>
    </submittedName>
</protein>
<accession>A0A8X6WIW2</accession>
<feature type="domain" description="Transposase Tc1-like" evidence="2">
    <location>
        <begin position="159"/>
        <end position="224"/>
    </location>
</feature>
<dbReference type="PANTHER" id="PTHR23022">
    <property type="entry name" value="TRANSPOSABLE ELEMENT-RELATED"/>
    <property type="match status" value="1"/>
</dbReference>
<keyword evidence="5" id="KW-1185">Reference proteome</keyword>
<dbReference type="GO" id="GO:0006313">
    <property type="term" value="P:DNA transposition"/>
    <property type="evidence" value="ECO:0007669"/>
    <property type="project" value="InterPro"/>
</dbReference>
<comment type="subcellular location">
    <subcellularLocation>
        <location evidence="1">Nucleus</location>
    </subcellularLocation>
</comment>
<dbReference type="InterPro" id="IPR038717">
    <property type="entry name" value="Tc1-like_DDE_dom"/>
</dbReference>
<dbReference type="Proteomes" id="UP000887159">
    <property type="component" value="Unassembled WGS sequence"/>
</dbReference>
<dbReference type="GO" id="GO:0005634">
    <property type="term" value="C:nucleus"/>
    <property type="evidence" value="ECO:0007669"/>
    <property type="project" value="UniProtKB-SubCell"/>
</dbReference>
<evidence type="ECO:0000256" key="1">
    <source>
        <dbReference type="ARBA" id="ARBA00004123"/>
    </source>
</evidence>
<feature type="domain" description="Tc1-like transposase DDE" evidence="3">
    <location>
        <begin position="236"/>
        <end position="374"/>
    </location>
</feature>
<sequence>MIVQVRNEKVSNHGSIPITIDCNVVAFIVFEEGFHQPIKRTKQKLPLFPPQTIASPPSTPCHHFSYNDSPASQSGSFMLPIQDSTTTTGHIHCSVMLSEFERGLIIGIKTAGWSTHRVAGQVDRSESAVRNCWEQWTREGTHAWKTGSGATRKTTRREDRRIVRQALVDPTVTLSTIRADVGVAIVSQTISRHLAEANLKSKRPFHALPLTSEHRQLRLQWCQARSMWNVADWKKVVLSDESRFVLGTDDNRVRVWRRPGERYNSIYTVLRHTARTAGVMVWGVIAYDSRSTFIVMRGTLKGQRYVDNILRPHVGPFLNGLPGAIFQQDNARPHTARVAQDFLRHFQTLPWLASSPDLSPVEHVWNKLKRQMPSCHSEHDLELTVQDLWAHLPHDNIRCLINSMPDRVAACIAAGGGPTRN</sequence>
<dbReference type="InterPro" id="IPR009057">
    <property type="entry name" value="Homeodomain-like_sf"/>
</dbReference>
<comment type="caution">
    <text evidence="4">The sequence shown here is derived from an EMBL/GenBank/DDBJ whole genome shotgun (WGS) entry which is preliminary data.</text>
</comment>
<dbReference type="PANTHER" id="PTHR23022:SF135">
    <property type="entry name" value="SI:DKEY-77F5.3"/>
    <property type="match status" value="1"/>
</dbReference>
<dbReference type="EMBL" id="BMAU01021435">
    <property type="protein sequence ID" value="GFY35888.1"/>
    <property type="molecule type" value="Genomic_DNA"/>
</dbReference>
<evidence type="ECO:0000313" key="4">
    <source>
        <dbReference type="EMBL" id="GFY35888.1"/>
    </source>
</evidence>
<reference evidence="4" key="1">
    <citation type="submission" date="2020-08" db="EMBL/GenBank/DDBJ databases">
        <title>Multicomponent nature underlies the extraordinary mechanical properties of spider dragline silk.</title>
        <authorList>
            <person name="Kono N."/>
            <person name="Nakamura H."/>
            <person name="Mori M."/>
            <person name="Yoshida Y."/>
            <person name="Ohtoshi R."/>
            <person name="Malay A.D."/>
            <person name="Moran D.A.P."/>
            <person name="Tomita M."/>
            <person name="Numata K."/>
            <person name="Arakawa K."/>
        </authorList>
    </citation>
    <scope>NUCLEOTIDE SEQUENCE</scope>
</reference>
<dbReference type="GO" id="GO:0003677">
    <property type="term" value="F:DNA binding"/>
    <property type="evidence" value="ECO:0007669"/>
    <property type="project" value="InterPro"/>
</dbReference>
<dbReference type="InterPro" id="IPR036397">
    <property type="entry name" value="RNaseH_sf"/>
</dbReference>
<dbReference type="SUPFAM" id="SSF46689">
    <property type="entry name" value="Homeodomain-like"/>
    <property type="match status" value="1"/>
</dbReference>